<evidence type="ECO:0000313" key="2">
    <source>
        <dbReference type="Proteomes" id="UP001153678"/>
    </source>
</evidence>
<proteinExistence type="predicted"/>
<gene>
    <name evidence="1" type="ORF">FWILDA_LOCUS11767</name>
</gene>
<dbReference type="Proteomes" id="UP001153678">
    <property type="component" value="Unassembled WGS sequence"/>
</dbReference>
<comment type="caution">
    <text evidence="1">The sequence shown here is derived from an EMBL/GenBank/DDBJ whole genome shotgun (WGS) entry which is preliminary data.</text>
</comment>
<accession>A0A9W4X3Z4</accession>
<dbReference type="Gene3D" id="1.10.510.10">
    <property type="entry name" value="Transferase(Phosphotransferase) domain 1"/>
    <property type="match status" value="1"/>
</dbReference>
<dbReference type="SUPFAM" id="SSF56112">
    <property type="entry name" value="Protein kinase-like (PK-like)"/>
    <property type="match status" value="1"/>
</dbReference>
<evidence type="ECO:0000313" key="1">
    <source>
        <dbReference type="EMBL" id="CAI2184820.1"/>
    </source>
</evidence>
<sequence>MTVKIWYKIEELEETSINFEQNKTVDDLKKAIIKNEPSVLKDCTSSEINLKITKDGDSKIHIVSPRWIIQKVLQEHGNDFLCLICKKGMENTCTPEDLNILFRISDTEDAYEFITKTLSAPIRNNPPSREGTEYSFSLQDVIGWHETPEFRPIEREDQTVEVCATNIKKTFTNPEKSDARVEKLKNVYDILTKKKVPNVDRLIHADNESGVVYLGPKGMSVKPKNQKELIEAVFCVLETLVVLHDGDEPIFHQDIRWPNIIKLPGEQSKWILIDWDDADGPPTRPVSHLGKENHAPEVFKEGHGGEVDIWSVGKLITDANNWIIGISQDIIEFGVQMQSNRPSAHDALELFRPFTQ</sequence>
<dbReference type="InterPro" id="IPR011009">
    <property type="entry name" value="Kinase-like_dom_sf"/>
</dbReference>
<reference evidence="1" key="1">
    <citation type="submission" date="2022-08" db="EMBL/GenBank/DDBJ databases">
        <authorList>
            <person name="Kallberg Y."/>
            <person name="Tangrot J."/>
            <person name="Rosling A."/>
        </authorList>
    </citation>
    <scope>NUCLEOTIDE SEQUENCE</scope>
    <source>
        <strain evidence="1">Wild A</strain>
    </source>
</reference>
<keyword evidence="2" id="KW-1185">Reference proteome</keyword>
<name>A0A9W4X3Z4_9GLOM</name>
<dbReference type="EMBL" id="CAMKVN010003474">
    <property type="protein sequence ID" value="CAI2184820.1"/>
    <property type="molecule type" value="Genomic_DNA"/>
</dbReference>
<organism evidence="1 2">
    <name type="scientific">Funneliformis geosporum</name>
    <dbReference type="NCBI Taxonomy" id="1117311"/>
    <lineage>
        <taxon>Eukaryota</taxon>
        <taxon>Fungi</taxon>
        <taxon>Fungi incertae sedis</taxon>
        <taxon>Mucoromycota</taxon>
        <taxon>Glomeromycotina</taxon>
        <taxon>Glomeromycetes</taxon>
        <taxon>Glomerales</taxon>
        <taxon>Glomeraceae</taxon>
        <taxon>Funneliformis</taxon>
    </lineage>
</organism>
<protein>
    <submittedName>
        <fullName evidence="1">15235_t:CDS:1</fullName>
    </submittedName>
</protein>
<dbReference type="OrthoDB" id="2432637at2759"/>
<dbReference type="AlphaFoldDB" id="A0A9W4X3Z4"/>